<evidence type="ECO:0000313" key="1">
    <source>
        <dbReference type="EMBL" id="MCY0148312.1"/>
    </source>
</evidence>
<gene>
    <name evidence="1" type="ORF">OEG84_11470</name>
</gene>
<dbReference type="EMBL" id="JAOVZR010000001">
    <property type="protein sequence ID" value="MCY0148312.1"/>
    <property type="molecule type" value="Genomic_DNA"/>
</dbReference>
<dbReference type="RefSeq" id="WP_267653883.1">
    <property type="nucleotide sequence ID" value="NZ_JAOVZR010000001.1"/>
</dbReference>
<accession>A0ABT3Z947</accession>
<reference evidence="1" key="1">
    <citation type="submission" date="2022-10" db="EMBL/GenBank/DDBJ databases">
        <title>Hoeflea sp. G2-23, isolated from marine algae.</title>
        <authorList>
            <person name="Kristyanto S."/>
            <person name="Kim J.M."/>
            <person name="Jeon C.O."/>
        </authorList>
    </citation>
    <scope>NUCLEOTIDE SEQUENCE</scope>
    <source>
        <strain evidence="1">G2-23</strain>
    </source>
</reference>
<sequence length="212" mass="21063">MSSLGYTVHTLATAVADDGTVAIAYPTGATQASLAGSAGGDLTVNDGAFGSYEQDGSGFSASFGASNITITNLSGVTWPAGAVINVSFGDTPRLGSYNLTIGGDAGQASEGKLISQELTASGAVNPGTQLVELNHASTIIEATYTVIPNTTLIIKDTSATGTAAHKITVSGGTLNGSATVATFNLRDEMLVVAFDSAGRGQVIANVGSVVLS</sequence>
<organism evidence="1 2">
    <name type="scientific">Hoeflea algicola</name>
    <dbReference type="NCBI Taxonomy" id="2983763"/>
    <lineage>
        <taxon>Bacteria</taxon>
        <taxon>Pseudomonadati</taxon>
        <taxon>Pseudomonadota</taxon>
        <taxon>Alphaproteobacteria</taxon>
        <taxon>Hyphomicrobiales</taxon>
        <taxon>Rhizobiaceae</taxon>
        <taxon>Hoeflea</taxon>
    </lineage>
</organism>
<proteinExistence type="predicted"/>
<comment type="caution">
    <text evidence="1">The sequence shown here is derived from an EMBL/GenBank/DDBJ whole genome shotgun (WGS) entry which is preliminary data.</text>
</comment>
<dbReference type="Proteomes" id="UP001073227">
    <property type="component" value="Unassembled WGS sequence"/>
</dbReference>
<protein>
    <submittedName>
        <fullName evidence="1">Uncharacterized protein</fullName>
    </submittedName>
</protein>
<name>A0ABT3Z947_9HYPH</name>
<evidence type="ECO:0000313" key="2">
    <source>
        <dbReference type="Proteomes" id="UP001073227"/>
    </source>
</evidence>
<keyword evidence="2" id="KW-1185">Reference proteome</keyword>